<reference evidence="2 3" key="2">
    <citation type="journal article" date="2012" name="Stand. Genomic Sci.">
        <title>Complete genome sequence of the sulfate-reducing firmicute Desulfotomaculum ruminis type strain (DL(T)).</title>
        <authorList>
            <person name="Spring S."/>
            <person name="Visser M."/>
            <person name="Lu M."/>
            <person name="Copeland A."/>
            <person name="Lapidus A."/>
            <person name="Lucas S."/>
            <person name="Cheng J.F."/>
            <person name="Han C."/>
            <person name="Tapia R."/>
            <person name="Goodwin L.A."/>
            <person name="Pitluck S."/>
            <person name="Ivanova N."/>
            <person name="Land M."/>
            <person name="Hauser L."/>
            <person name="Larimer F."/>
            <person name="Rohde M."/>
            <person name="Goker M."/>
            <person name="Detter J.C."/>
            <person name="Kyrpides N.C."/>
            <person name="Woyke T."/>
            <person name="Schaap P.J."/>
            <person name="Plugge C.M."/>
            <person name="Muyzer G."/>
            <person name="Kuever J."/>
            <person name="Pereira I.A."/>
            <person name="Parshina S.N."/>
            <person name="Bernier-Latmani R."/>
            <person name="Stams A.J."/>
            <person name="Klenk H.P."/>
        </authorList>
    </citation>
    <scope>NUCLEOTIDE SEQUENCE [LARGE SCALE GENOMIC DNA]</scope>
    <source>
        <strain evidence="3">ATCC 23193 / DSM 2154 / NCIB 8452 / DL</strain>
    </source>
</reference>
<keyword evidence="3" id="KW-1185">Reference proteome</keyword>
<sequence length="361" mass="40347">MNNLDDIVRAKEKLELIVPPERSEGNDIFIMDTHSSTLKNKKFPVFYIKSLAIGILIILLLAGTGAAAYALSGEGFYKQFFADKANSNAENHYSYINTEQINDMASTTVVNTDVLTIDILSMTISGNTAEFMLKVTANKLDSVLHDTGIEPLKNYRFNNDIGGSLFKNFERASTRYYYSDEDERLAPNQFEILYTLIGTDTFKKGQYTIKLSHFGYFTANNDKVTDFVSIYDGSWQFDIAFDPVSDISKSVFVNKEITIGGHDFSLNNINVTPLACTISLKCNQDSKYLNENLDEIFKAFTEDAEDCSVILADGTILSSDQFEKSFSGGEEGFTKVLIFNVPVTVNDIVLLTLFGTEYSLE</sequence>
<dbReference type="Proteomes" id="UP000009234">
    <property type="component" value="Chromosome"/>
</dbReference>
<proteinExistence type="predicted"/>
<keyword evidence="1" id="KW-1133">Transmembrane helix</keyword>
<reference evidence="3" key="1">
    <citation type="submission" date="2011-05" db="EMBL/GenBank/DDBJ databases">
        <title>Complete sequence of Desulfotomaculum ruminis DSM 2154.</title>
        <authorList>
            <person name="Lucas S."/>
            <person name="Copeland A."/>
            <person name="Lapidus A."/>
            <person name="Cheng J.-F."/>
            <person name="Goodwin L."/>
            <person name="Pitluck S."/>
            <person name="Lu M."/>
            <person name="Detter J.C."/>
            <person name="Han C."/>
            <person name="Tapia R."/>
            <person name="Land M."/>
            <person name="Hauser L."/>
            <person name="Kyrpides N."/>
            <person name="Ivanova N."/>
            <person name="Mikhailova N."/>
            <person name="Pagani I."/>
            <person name="Stams A.J.M."/>
            <person name="Plugge C.M."/>
            <person name="Muyzer G."/>
            <person name="Kuever J."/>
            <person name="Parshina S.N."/>
            <person name="Ivanova A.E."/>
            <person name="Nazina T.N."/>
            <person name="Brambilla E."/>
            <person name="Spring S."/>
            <person name="Klenk H.-P."/>
            <person name="Woyke T."/>
        </authorList>
    </citation>
    <scope>NUCLEOTIDE SEQUENCE [LARGE SCALE GENOMIC DNA]</scope>
    <source>
        <strain evidence="3">ATCC 23193 / DSM 2154 / NCIB 8452 / DL</strain>
    </source>
</reference>
<accession>F6DV06</accession>
<dbReference type="eggNOG" id="ENOG5033CBV">
    <property type="taxonomic scope" value="Bacteria"/>
</dbReference>
<dbReference type="AlphaFoldDB" id="F6DV06"/>
<keyword evidence="1" id="KW-0472">Membrane</keyword>
<dbReference type="STRING" id="696281.Desru_3192"/>
<organism evidence="2 3">
    <name type="scientific">Desulforamulus ruminis (strain ATCC 23193 / DSM 2154 / NCIMB 8452 / DL)</name>
    <name type="common">Desulfotomaculum ruminis</name>
    <dbReference type="NCBI Taxonomy" id="696281"/>
    <lineage>
        <taxon>Bacteria</taxon>
        <taxon>Bacillati</taxon>
        <taxon>Bacillota</taxon>
        <taxon>Clostridia</taxon>
        <taxon>Eubacteriales</taxon>
        <taxon>Peptococcaceae</taxon>
        <taxon>Desulforamulus</taxon>
    </lineage>
</organism>
<gene>
    <name evidence="2" type="ordered locus">Desru_3192</name>
</gene>
<dbReference type="RefSeq" id="WP_013843152.1">
    <property type="nucleotide sequence ID" value="NC_015589.1"/>
</dbReference>
<name>F6DV06_DESRL</name>
<evidence type="ECO:0000256" key="1">
    <source>
        <dbReference type="SAM" id="Phobius"/>
    </source>
</evidence>
<evidence type="ECO:0008006" key="4">
    <source>
        <dbReference type="Google" id="ProtNLM"/>
    </source>
</evidence>
<evidence type="ECO:0000313" key="2">
    <source>
        <dbReference type="EMBL" id="AEG61403.1"/>
    </source>
</evidence>
<protein>
    <recommendedName>
        <fullName evidence="4">DUF4179 domain-containing protein</fullName>
    </recommendedName>
</protein>
<dbReference type="OrthoDB" id="9818469at2"/>
<dbReference type="HOGENOM" id="CLU_766686_0_0_9"/>
<feature type="transmembrane region" description="Helical" evidence="1">
    <location>
        <begin position="46"/>
        <end position="71"/>
    </location>
</feature>
<evidence type="ECO:0000313" key="3">
    <source>
        <dbReference type="Proteomes" id="UP000009234"/>
    </source>
</evidence>
<keyword evidence="1" id="KW-0812">Transmembrane</keyword>
<dbReference type="KEGG" id="dru:Desru_3192"/>
<dbReference type="EMBL" id="CP002780">
    <property type="protein sequence ID" value="AEG61403.1"/>
    <property type="molecule type" value="Genomic_DNA"/>
</dbReference>